<reference evidence="2" key="1">
    <citation type="submission" date="2021-02" db="EMBL/GenBank/DDBJ databases">
        <title>Infant gut strain persistence is associated with maternal origin, phylogeny, and functional potential including surface adhesion and iron acquisition.</title>
        <authorList>
            <person name="Lou Y.C."/>
        </authorList>
    </citation>
    <scope>NUCLEOTIDE SEQUENCE</scope>
    <source>
        <strain evidence="2">L3_101_000M1_dasL3_101_000M1_concoct_87</strain>
    </source>
</reference>
<dbReference type="EMBL" id="JAGZGG010000021">
    <property type="protein sequence ID" value="MBS5332704.1"/>
    <property type="molecule type" value="Genomic_DNA"/>
</dbReference>
<feature type="signal peptide" evidence="1">
    <location>
        <begin position="1"/>
        <end position="27"/>
    </location>
</feature>
<comment type="caution">
    <text evidence="2">The sequence shown here is derived from an EMBL/GenBank/DDBJ whole genome shotgun (WGS) entry which is preliminary data.</text>
</comment>
<feature type="chain" id="PRO_5037577853" evidence="1">
    <location>
        <begin position="28"/>
        <end position="289"/>
    </location>
</feature>
<evidence type="ECO:0000256" key="1">
    <source>
        <dbReference type="SAM" id="SignalP"/>
    </source>
</evidence>
<proteinExistence type="predicted"/>
<protein>
    <submittedName>
        <fullName evidence="2">Uncharacterized protein</fullName>
    </submittedName>
</protein>
<dbReference type="Proteomes" id="UP000759273">
    <property type="component" value="Unassembled WGS sequence"/>
</dbReference>
<name>A0A943HI58_9FIRM</name>
<sequence length="289" mass="31970">MKKLSLNAKFITTSLFCLALLAVPALAVQGQALYYAAPQPRPQVPGVMSDEVRLDPLAGALYRYGVQGGSSTPQSYDITKDVFTVIRGKLRQAAARSLLTDDQLTYLLAQLDAGADTNPFQQSLTEGEPNVTYGMVKFTGDLTQVYFDYFIPRDVHETESGGTACVMDTETYLVIGYLPDNGPIVDLSIHDENYPAGEDLDTVTQNFIAQLNTTIPGQWQQTTTPEDDPTYQRYIYAHDSGVLRVTSHHIHQQDFSLTVMLEPEVYGSLYPLNNLAHDPYGQTYTAPLK</sequence>
<organism evidence="2 3">
    <name type="scientific">Subdoligranulum variabile</name>
    <dbReference type="NCBI Taxonomy" id="214851"/>
    <lineage>
        <taxon>Bacteria</taxon>
        <taxon>Bacillati</taxon>
        <taxon>Bacillota</taxon>
        <taxon>Clostridia</taxon>
        <taxon>Eubacteriales</taxon>
        <taxon>Oscillospiraceae</taxon>
        <taxon>Subdoligranulum</taxon>
    </lineage>
</organism>
<keyword evidence="1" id="KW-0732">Signal</keyword>
<dbReference type="AlphaFoldDB" id="A0A943HI58"/>
<evidence type="ECO:0000313" key="3">
    <source>
        <dbReference type="Proteomes" id="UP000759273"/>
    </source>
</evidence>
<accession>A0A943HI58</accession>
<gene>
    <name evidence="2" type="ORF">KHY36_09270</name>
</gene>
<evidence type="ECO:0000313" key="2">
    <source>
        <dbReference type="EMBL" id="MBS5332704.1"/>
    </source>
</evidence>